<reference evidence="1 2" key="1">
    <citation type="journal article" date="2013" name="Curr. Biol.">
        <title>The Genome of the Foraminiferan Reticulomyxa filosa.</title>
        <authorList>
            <person name="Glockner G."/>
            <person name="Hulsmann N."/>
            <person name="Schleicher M."/>
            <person name="Noegel A.A."/>
            <person name="Eichinger L."/>
            <person name="Gallinger C."/>
            <person name="Pawlowski J."/>
            <person name="Sierra R."/>
            <person name="Euteneuer U."/>
            <person name="Pillet L."/>
            <person name="Moustafa A."/>
            <person name="Platzer M."/>
            <person name="Groth M."/>
            <person name="Szafranski K."/>
            <person name="Schliwa M."/>
        </authorList>
    </citation>
    <scope>NUCLEOTIDE SEQUENCE [LARGE SCALE GENOMIC DNA]</scope>
</reference>
<name>X6MYQ4_RETFI</name>
<sequence>MFFFFFLKKKKTKAQLDHLASARPDLWSLSAFVETYIEKLTPVSMTKYRNVTWDDIPIDERKGFLTVLYTWACQYLDQPVQRSLKSSILFAFVNLLQQEDKYHFEAFLEYLNIPRKSQFNSKLVQTFEKTTKKEWGYGTLAEFGHSYSFFNGYRNTPRWTATSDETLVKEFLMKLFTDESSWHALLQSEMKTQFAKQFVEKNGKKSIREAFQELIDDTVLEQWEAEGYLYSGQTANAANYIEKLNKLQGLNYVNLLKSFVHVCTFFFFLAMQQSITCTACFNKKNIVYAVELEFVESNPKYVDMKTPIEIEVIAKNTGEILCKVFEINTKSYFREKQTDLKSDMELDGFHAAHEWVTTPTFNHPFHRVRVKISLPSELQKKRGVVFIDLIANGQHSRAIIRRGEIRTIERITARGHTFQMLDESGELIKNGTIWMSGHAYHSDDKGEIDIPFSTDPKPQKIVLQRNDDPEFNVLSSFDHKSESYELQCGFYLDREQIIAKKVATVLVRPGILLNGFRTTVKIIERPKLSIEIKTSDSQGVNKTFNNFKLSDGAESVAKISIPMNTTEVCVRLECQVTNQSQNKKVGLEKSQTFRVNGIHQTSQIESFHLIPAAADASFLVALYGKTGEGIARAVCKLELTHHFFTKPIELDVMTDHAGHIHLPAMHGFQALEVSHGTVRAKWDLECTLTINDTPRTVHMIEGGALHIPFVLNHHTSSSSDAKSAKLLLWDELHANIFPEHVHYDATHKEIVVHKLKAGVYTLAVFGHSRHITIHVTQGKLLDNNFVVNNNEILQLSNDRLLQISHIVGNKKDGVQIILNGFGSYIN</sequence>
<protein>
    <submittedName>
        <fullName evidence="1">Uncharacterized protein</fullName>
    </submittedName>
</protein>
<dbReference type="Proteomes" id="UP000023152">
    <property type="component" value="Unassembled WGS sequence"/>
</dbReference>
<comment type="caution">
    <text evidence="1">The sequence shown here is derived from an EMBL/GenBank/DDBJ whole genome shotgun (WGS) entry which is preliminary data.</text>
</comment>
<dbReference type="OrthoDB" id="536657at2759"/>
<dbReference type="AlphaFoldDB" id="X6MYQ4"/>
<evidence type="ECO:0000313" key="1">
    <source>
        <dbReference type="EMBL" id="ETO18619.1"/>
    </source>
</evidence>
<organism evidence="1 2">
    <name type="scientific">Reticulomyxa filosa</name>
    <dbReference type="NCBI Taxonomy" id="46433"/>
    <lineage>
        <taxon>Eukaryota</taxon>
        <taxon>Sar</taxon>
        <taxon>Rhizaria</taxon>
        <taxon>Retaria</taxon>
        <taxon>Foraminifera</taxon>
        <taxon>Monothalamids</taxon>
        <taxon>Reticulomyxidae</taxon>
        <taxon>Reticulomyxa</taxon>
    </lineage>
</organism>
<dbReference type="EMBL" id="ASPP01014659">
    <property type="protein sequence ID" value="ETO18619.1"/>
    <property type="molecule type" value="Genomic_DNA"/>
</dbReference>
<proteinExistence type="predicted"/>
<evidence type="ECO:0000313" key="2">
    <source>
        <dbReference type="Proteomes" id="UP000023152"/>
    </source>
</evidence>
<keyword evidence="2" id="KW-1185">Reference proteome</keyword>
<gene>
    <name evidence="1" type="ORF">RFI_18641</name>
</gene>
<accession>X6MYQ4</accession>